<protein>
    <submittedName>
        <fullName evidence="1">Uncharacterized protein DUF2771</fullName>
    </submittedName>
</protein>
<dbReference type="InterPro" id="IPR024495">
    <property type="entry name" value="DUF2771"/>
</dbReference>
<accession>A0A2A9DM31</accession>
<proteinExistence type="predicted"/>
<keyword evidence="2" id="KW-1185">Reference proteome</keyword>
<gene>
    <name evidence="1" type="ORF">ATK06_0064</name>
</gene>
<dbReference type="STRING" id="1724.GCA_001044175_01822"/>
<evidence type="ECO:0000313" key="1">
    <source>
        <dbReference type="EMBL" id="PFG27022.1"/>
    </source>
</evidence>
<reference evidence="1 2" key="1">
    <citation type="submission" date="2017-10" db="EMBL/GenBank/DDBJ databases">
        <title>Sequencing the genomes of 1000 actinobacteria strains.</title>
        <authorList>
            <person name="Klenk H.-P."/>
        </authorList>
    </citation>
    <scope>NUCLEOTIDE SEQUENCE [LARGE SCALE GENOMIC DNA]</scope>
    <source>
        <strain evidence="1 2">DSM 20688</strain>
    </source>
</reference>
<dbReference type="OrthoDB" id="4424536at2"/>
<evidence type="ECO:0000313" key="2">
    <source>
        <dbReference type="Proteomes" id="UP000221653"/>
    </source>
</evidence>
<name>A0A2A9DM31_9CORY</name>
<comment type="caution">
    <text evidence="1">The sequence shown here is derived from an EMBL/GenBank/DDBJ whole genome shotgun (WGS) entry which is preliminary data.</text>
</comment>
<organism evidence="1 2">
    <name type="scientific">Corynebacterium renale</name>
    <dbReference type="NCBI Taxonomy" id="1724"/>
    <lineage>
        <taxon>Bacteria</taxon>
        <taxon>Bacillati</taxon>
        <taxon>Actinomycetota</taxon>
        <taxon>Actinomycetes</taxon>
        <taxon>Mycobacteriales</taxon>
        <taxon>Corynebacteriaceae</taxon>
        <taxon>Corynebacterium</taxon>
    </lineage>
</organism>
<dbReference type="AlphaFoldDB" id="A0A2A9DM31"/>
<dbReference type="Proteomes" id="UP000221653">
    <property type="component" value="Unassembled WGS sequence"/>
</dbReference>
<sequence>MARTSSSKKNIRQILALVVAVVVVLGVVFAATSWWNSRPGRQPQDVSVTAHVGDQSTDVFPYMLFEPGVEPNEGEPTVVELGPDEKMTLDIPREIHNHDWQLLTIYDDPAANEQQLFAGYDSDSVTVAGSLDPLTEGGPRPRLVVVEISSVLIGTDASGEETPYTTYWSIATGA</sequence>
<dbReference type="RefSeq" id="WP_098388640.1">
    <property type="nucleotide sequence ID" value="NZ_LS483464.1"/>
</dbReference>
<dbReference type="Pfam" id="PF10969">
    <property type="entry name" value="DUF2771"/>
    <property type="match status" value="1"/>
</dbReference>
<dbReference type="EMBL" id="PDJF01000001">
    <property type="protein sequence ID" value="PFG27022.1"/>
    <property type="molecule type" value="Genomic_DNA"/>
</dbReference>